<keyword evidence="3" id="KW-1185">Reference proteome</keyword>
<dbReference type="EMBL" id="JARBHB010000011">
    <property type="protein sequence ID" value="KAJ8872559.1"/>
    <property type="molecule type" value="Genomic_DNA"/>
</dbReference>
<protein>
    <submittedName>
        <fullName evidence="2">Uncharacterized protein</fullName>
    </submittedName>
</protein>
<gene>
    <name evidence="2" type="ORF">PR048_026165</name>
</gene>
<sequence>MFLPNEFTIFRTTLRRQLEIQSYSSLMDMRRMSYENPVKTIPLWHVYRHTAAINFSCWTSRLWLLSTRFMCKKPRGISVTTLRGLAGSETATPGSENAVGGAEDVAPRGEDAAAGSKDAVARTEDAGPDYEIGATRTENT</sequence>
<accession>A0ABQ9GKM0</accession>
<evidence type="ECO:0000313" key="2">
    <source>
        <dbReference type="EMBL" id="KAJ8872559.1"/>
    </source>
</evidence>
<evidence type="ECO:0000256" key="1">
    <source>
        <dbReference type="SAM" id="MobiDB-lite"/>
    </source>
</evidence>
<name>A0ABQ9GKM0_9NEOP</name>
<organism evidence="2 3">
    <name type="scientific">Dryococelus australis</name>
    <dbReference type="NCBI Taxonomy" id="614101"/>
    <lineage>
        <taxon>Eukaryota</taxon>
        <taxon>Metazoa</taxon>
        <taxon>Ecdysozoa</taxon>
        <taxon>Arthropoda</taxon>
        <taxon>Hexapoda</taxon>
        <taxon>Insecta</taxon>
        <taxon>Pterygota</taxon>
        <taxon>Neoptera</taxon>
        <taxon>Polyneoptera</taxon>
        <taxon>Phasmatodea</taxon>
        <taxon>Verophasmatodea</taxon>
        <taxon>Anareolatae</taxon>
        <taxon>Phasmatidae</taxon>
        <taxon>Eurycanthinae</taxon>
        <taxon>Dryococelus</taxon>
    </lineage>
</organism>
<proteinExistence type="predicted"/>
<evidence type="ECO:0000313" key="3">
    <source>
        <dbReference type="Proteomes" id="UP001159363"/>
    </source>
</evidence>
<feature type="region of interest" description="Disordered" evidence="1">
    <location>
        <begin position="87"/>
        <end position="140"/>
    </location>
</feature>
<reference evidence="2 3" key="1">
    <citation type="submission" date="2023-02" db="EMBL/GenBank/DDBJ databases">
        <title>LHISI_Scaffold_Assembly.</title>
        <authorList>
            <person name="Stuart O.P."/>
            <person name="Cleave R."/>
            <person name="Magrath M.J.L."/>
            <person name="Mikheyev A.S."/>
        </authorList>
    </citation>
    <scope>NUCLEOTIDE SEQUENCE [LARGE SCALE GENOMIC DNA]</scope>
    <source>
        <strain evidence="2">Daus_M_001</strain>
        <tissue evidence="2">Leg muscle</tissue>
    </source>
</reference>
<comment type="caution">
    <text evidence="2">The sequence shown here is derived from an EMBL/GenBank/DDBJ whole genome shotgun (WGS) entry which is preliminary data.</text>
</comment>
<dbReference type="Proteomes" id="UP001159363">
    <property type="component" value="Chromosome 10"/>
</dbReference>